<dbReference type="InterPro" id="IPR012902">
    <property type="entry name" value="N_methyl_site"/>
</dbReference>
<dbReference type="PROSITE" id="PS00409">
    <property type="entry name" value="PROKAR_NTER_METHYL"/>
    <property type="match status" value="1"/>
</dbReference>
<dbReference type="EMBL" id="DVKS01000190">
    <property type="protein sequence ID" value="HIT42699.1"/>
    <property type="molecule type" value="Genomic_DNA"/>
</dbReference>
<dbReference type="Gene3D" id="3.30.700.10">
    <property type="entry name" value="Glycoprotein, Type 4 Pilin"/>
    <property type="match status" value="1"/>
</dbReference>
<dbReference type="NCBIfam" id="TIGR02532">
    <property type="entry name" value="IV_pilin_GFxxxE"/>
    <property type="match status" value="1"/>
</dbReference>
<evidence type="ECO:0000256" key="1">
    <source>
        <dbReference type="SAM" id="Phobius"/>
    </source>
</evidence>
<dbReference type="InterPro" id="IPR045584">
    <property type="entry name" value="Pilin-like"/>
</dbReference>
<sequence>MGKKGFTLIELIVVLAILAVLAGIMVPSMIGWVDKARDSQVLLEARTAYISLETLVAEASIQEDVSQIDNEDIDEDVLWDMAGIQDDQVILEFQVEEGAITDFRYEKDGRAAVLKDGGGLEIETEE</sequence>
<dbReference type="Pfam" id="PF07963">
    <property type="entry name" value="N_methyl"/>
    <property type="match status" value="1"/>
</dbReference>
<proteinExistence type="predicted"/>
<keyword evidence="1" id="KW-0472">Membrane</keyword>
<reference evidence="2" key="1">
    <citation type="submission" date="2020-10" db="EMBL/GenBank/DDBJ databases">
        <authorList>
            <person name="Gilroy R."/>
        </authorList>
    </citation>
    <scope>NUCLEOTIDE SEQUENCE</scope>
    <source>
        <strain evidence="2">CHK123-3438</strain>
    </source>
</reference>
<evidence type="ECO:0000313" key="3">
    <source>
        <dbReference type="Proteomes" id="UP000886860"/>
    </source>
</evidence>
<gene>
    <name evidence="2" type="ORF">IAB60_11505</name>
</gene>
<organism evidence="2 3">
    <name type="scientific">Candidatus Caccovicinus merdipullorum</name>
    <dbReference type="NCBI Taxonomy" id="2840724"/>
    <lineage>
        <taxon>Bacteria</taxon>
        <taxon>Bacillati</taxon>
        <taxon>Bacillota</taxon>
        <taxon>Clostridia</taxon>
        <taxon>Eubacteriales</taxon>
        <taxon>Candidatus Caccovicinus</taxon>
    </lineage>
</organism>
<protein>
    <submittedName>
        <fullName evidence="2">Prepilin-type N-terminal cleavage/methylation domain-containing protein</fullName>
    </submittedName>
</protein>
<keyword evidence="1" id="KW-1133">Transmembrane helix</keyword>
<keyword evidence="1" id="KW-0812">Transmembrane</keyword>
<accession>A0A9D1KG84</accession>
<comment type="caution">
    <text evidence="2">The sequence shown here is derived from an EMBL/GenBank/DDBJ whole genome shotgun (WGS) entry which is preliminary data.</text>
</comment>
<feature type="transmembrane region" description="Helical" evidence="1">
    <location>
        <begin position="12"/>
        <end position="33"/>
    </location>
</feature>
<reference evidence="2" key="2">
    <citation type="journal article" date="2021" name="PeerJ">
        <title>Extensive microbial diversity within the chicken gut microbiome revealed by metagenomics and culture.</title>
        <authorList>
            <person name="Gilroy R."/>
            <person name="Ravi A."/>
            <person name="Getino M."/>
            <person name="Pursley I."/>
            <person name="Horton D.L."/>
            <person name="Alikhan N.F."/>
            <person name="Baker D."/>
            <person name="Gharbi K."/>
            <person name="Hall N."/>
            <person name="Watson M."/>
            <person name="Adriaenssens E.M."/>
            <person name="Foster-Nyarko E."/>
            <person name="Jarju S."/>
            <person name="Secka A."/>
            <person name="Antonio M."/>
            <person name="Oren A."/>
            <person name="Chaudhuri R.R."/>
            <person name="La Ragione R."/>
            <person name="Hildebrand F."/>
            <person name="Pallen M.J."/>
        </authorList>
    </citation>
    <scope>NUCLEOTIDE SEQUENCE</scope>
    <source>
        <strain evidence="2">CHK123-3438</strain>
    </source>
</reference>
<evidence type="ECO:0000313" key="2">
    <source>
        <dbReference type="EMBL" id="HIT42699.1"/>
    </source>
</evidence>
<dbReference type="AlphaFoldDB" id="A0A9D1KG84"/>
<dbReference type="SUPFAM" id="SSF54523">
    <property type="entry name" value="Pili subunits"/>
    <property type="match status" value="1"/>
</dbReference>
<name>A0A9D1KG84_9FIRM</name>
<dbReference type="Proteomes" id="UP000886860">
    <property type="component" value="Unassembled WGS sequence"/>
</dbReference>